<organism evidence="1 2">
    <name type="scientific">Chloropicon primus</name>
    <dbReference type="NCBI Taxonomy" id="1764295"/>
    <lineage>
        <taxon>Eukaryota</taxon>
        <taxon>Viridiplantae</taxon>
        <taxon>Chlorophyta</taxon>
        <taxon>Chloropicophyceae</taxon>
        <taxon>Chloropicales</taxon>
        <taxon>Chloropicaceae</taxon>
        <taxon>Chloropicon</taxon>
    </lineage>
</organism>
<evidence type="ECO:0008006" key="3">
    <source>
        <dbReference type="Google" id="ProtNLM"/>
    </source>
</evidence>
<dbReference type="OrthoDB" id="200511at2759"/>
<name>A0A5B8MRU3_9CHLO</name>
<dbReference type="AlphaFoldDB" id="A0A5B8MRU3"/>
<dbReference type="STRING" id="1764295.A0A5B8MRU3"/>
<proteinExistence type="predicted"/>
<keyword evidence="2" id="KW-1185">Reference proteome</keyword>
<dbReference type="EMBL" id="CP031039">
    <property type="protein sequence ID" value="QDZ21992.1"/>
    <property type="molecule type" value="Genomic_DNA"/>
</dbReference>
<dbReference type="Gene3D" id="1.20.910.10">
    <property type="entry name" value="Heme oxygenase-like"/>
    <property type="match status" value="1"/>
</dbReference>
<dbReference type="GO" id="GO:0004392">
    <property type="term" value="F:heme oxygenase (decyclizing) activity"/>
    <property type="evidence" value="ECO:0007669"/>
    <property type="project" value="InterPro"/>
</dbReference>
<dbReference type="SUPFAM" id="SSF48613">
    <property type="entry name" value="Heme oxygenase-like"/>
    <property type="match status" value="1"/>
</dbReference>
<dbReference type="Proteomes" id="UP000316726">
    <property type="component" value="Chromosome 6"/>
</dbReference>
<dbReference type="InterPro" id="IPR016084">
    <property type="entry name" value="Haem_Oase-like_multi-hlx"/>
</dbReference>
<evidence type="ECO:0000313" key="2">
    <source>
        <dbReference type="Proteomes" id="UP000316726"/>
    </source>
</evidence>
<dbReference type="Pfam" id="PF01126">
    <property type="entry name" value="Heme_oxygenase"/>
    <property type="match status" value="1"/>
</dbReference>
<dbReference type="InterPro" id="IPR016053">
    <property type="entry name" value="Haem_Oase-like"/>
</dbReference>
<sequence length="241" mass="26496">MVEVEDGRVEGPPPLYGRLMKAIRKGHSVGNTIRMFKLPLVFTEEALYADAIAQFYLVTAKLEEVMGRFEGSSGMLSRVKELGLRCAPGYASDLEELNGAAWRDQAERSMTAATRAYCDVLESSGEVELTAAAFILYGALVVGGGKSTQAKVRKIFPRCSHKLYDVGGDMKALRADYRRTFTDIGKRWPEHFVRLEEQAARFMALNNTVVVSIRCWGKYCNVAASVAVALAAGAALAWSKR</sequence>
<evidence type="ECO:0000313" key="1">
    <source>
        <dbReference type="EMBL" id="QDZ21992.1"/>
    </source>
</evidence>
<accession>A0A5B8MRU3</accession>
<protein>
    <recommendedName>
        <fullName evidence="3">Heme oxygenase</fullName>
    </recommendedName>
</protein>
<reference evidence="1 2" key="1">
    <citation type="submission" date="2018-07" db="EMBL/GenBank/DDBJ databases">
        <title>The complete nuclear genome of the prasinophyte Chloropicon primus (CCMP1205).</title>
        <authorList>
            <person name="Pombert J.-F."/>
            <person name="Otis C."/>
            <person name="Turmel M."/>
            <person name="Lemieux C."/>
        </authorList>
    </citation>
    <scope>NUCLEOTIDE SEQUENCE [LARGE SCALE GENOMIC DNA]</scope>
    <source>
        <strain evidence="1 2">CCMP1205</strain>
    </source>
</reference>
<dbReference type="GO" id="GO:0006788">
    <property type="term" value="P:heme oxidation"/>
    <property type="evidence" value="ECO:0007669"/>
    <property type="project" value="InterPro"/>
</dbReference>
<gene>
    <name evidence="1" type="ORF">A3770_06p45100</name>
</gene>